<keyword evidence="1" id="KW-0472">Membrane</keyword>
<evidence type="ECO:0000313" key="2">
    <source>
        <dbReference type="EMBL" id="SHN72449.1"/>
    </source>
</evidence>
<keyword evidence="1" id="KW-0812">Transmembrane</keyword>
<feature type="transmembrane region" description="Helical" evidence="1">
    <location>
        <begin position="189"/>
        <end position="209"/>
    </location>
</feature>
<feature type="transmembrane region" description="Helical" evidence="1">
    <location>
        <begin position="147"/>
        <end position="168"/>
    </location>
</feature>
<dbReference type="Proteomes" id="UP000184010">
    <property type="component" value="Unassembled WGS sequence"/>
</dbReference>
<feature type="transmembrane region" description="Helical" evidence="1">
    <location>
        <begin position="87"/>
        <end position="116"/>
    </location>
</feature>
<accession>A0A1M7TNY1</accession>
<gene>
    <name evidence="2" type="ORF">SAMN02745215_02307</name>
</gene>
<feature type="transmembrane region" description="Helical" evidence="1">
    <location>
        <begin position="229"/>
        <end position="252"/>
    </location>
</feature>
<proteinExistence type="predicted"/>
<dbReference type="EMBL" id="FRDN01000007">
    <property type="protein sequence ID" value="SHN72449.1"/>
    <property type="molecule type" value="Genomic_DNA"/>
</dbReference>
<dbReference type="RefSeq" id="WP_072772732.1">
    <property type="nucleotide sequence ID" value="NZ_FRDN01000007.1"/>
</dbReference>
<evidence type="ECO:0000313" key="3">
    <source>
        <dbReference type="Proteomes" id="UP000184010"/>
    </source>
</evidence>
<reference evidence="3" key="1">
    <citation type="submission" date="2016-12" db="EMBL/GenBank/DDBJ databases">
        <authorList>
            <person name="Varghese N."/>
            <person name="Submissions S."/>
        </authorList>
    </citation>
    <scope>NUCLEOTIDE SEQUENCE [LARGE SCALE GENOMIC DNA]</scope>
    <source>
        <strain evidence="3">DSM 11544</strain>
    </source>
</reference>
<keyword evidence="1" id="KW-1133">Transmembrane helix</keyword>
<feature type="transmembrane region" description="Helical" evidence="1">
    <location>
        <begin position="47"/>
        <end position="75"/>
    </location>
</feature>
<keyword evidence="3" id="KW-1185">Reference proteome</keyword>
<name>A0A1M7TNY1_9FIRM</name>
<dbReference type="AlphaFoldDB" id="A0A1M7TNY1"/>
<dbReference type="STRING" id="1121395.SAMN02745215_02307"/>
<feature type="transmembrane region" description="Helical" evidence="1">
    <location>
        <begin position="264"/>
        <end position="287"/>
    </location>
</feature>
<organism evidence="2 3">
    <name type="scientific">Desulfitobacterium chlororespirans DSM 11544</name>
    <dbReference type="NCBI Taxonomy" id="1121395"/>
    <lineage>
        <taxon>Bacteria</taxon>
        <taxon>Bacillati</taxon>
        <taxon>Bacillota</taxon>
        <taxon>Clostridia</taxon>
        <taxon>Eubacteriales</taxon>
        <taxon>Desulfitobacteriaceae</taxon>
        <taxon>Desulfitobacterium</taxon>
    </lineage>
</organism>
<evidence type="ECO:0000256" key="1">
    <source>
        <dbReference type="SAM" id="Phobius"/>
    </source>
</evidence>
<feature type="transmembrane region" description="Helical" evidence="1">
    <location>
        <begin position="324"/>
        <end position="345"/>
    </location>
</feature>
<feature type="transmembrane region" description="Helical" evidence="1">
    <location>
        <begin position="14"/>
        <end position="35"/>
    </location>
</feature>
<sequence length="354" mass="39675">MDSTDANKNKVRELFFFILCGLVLICSISFSVYVANLDEINNRILVMIYGLIIKPLIGVSAALLIAGLLAKIGLLNTDVLSAKAKKILFFIGLVLVTITAFYMLLMGLLCMGYQYAGTDNWVSAVNRSQLYQTLYQPFRSVYYKAVYFFYNNVGTVGALFLFLAKNRLENGIRERPNKTNIKKGNVGQLLFYSVLGLAFICGVSFRIYIEKTAESTSHHILTGIIYLVWVKPLVLVSAALLIAGLLTKIGLLNVDHLSAKSKKIIFIIGLIFVSVTVFYMLLIGLFYTGLQYAETDNWVKAVINSQVFILLTKPFFSLYDEKMFLIRNTVCTIGALFLFVSKANLRSVIKENKL</sequence>
<protein>
    <submittedName>
        <fullName evidence="2">Uncharacterized protein</fullName>
    </submittedName>
</protein>